<evidence type="ECO:0000256" key="3">
    <source>
        <dbReference type="ARBA" id="ARBA00022729"/>
    </source>
</evidence>
<organism evidence="5 6">
    <name type="scientific">Acuticoccus sediminis</name>
    <dbReference type="NCBI Taxonomy" id="2184697"/>
    <lineage>
        <taxon>Bacteria</taxon>
        <taxon>Pseudomonadati</taxon>
        <taxon>Pseudomonadota</taxon>
        <taxon>Alphaproteobacteria</taxon>
        <taxon>Hyphomicrobiales</taxon>
        <taxon>Amorphaceae</taxon>
        <taxon>Acuticoccus</taxon>
    </lineage>
</organism>
<accession>A0A8B2NWR2</accession>
<dbReference type="InterPro" id="IPR039424">
    <property type="entry name" value="SBP_5"/>
</dbReference>
<name>A0A8B2NWR2_9HYPH</name>
<dbReference type="PROSITE" id="PS51318">
    <property type="entry name" value="TAT"/>
    <property type="match status" value="1"/>
</dbReference>
<evidence type="ECO:0000313" key="6">
    <source>
        <dbReference type="Proteomes" id="UP000249590"/>
    </source>
</evidence>
<dbReference type="PANTHER" id="PTHR30290:SF64">
    <property type="entry name" value="ABC TRANSPORTER PERIPLASMIC BINDING PROTEIN"/>
    <property type="match status" value="1"/>
</dbReference>
<comment type="caution">
    <text evidence="5">The sequence shown here is derived from an EMBL/GenBank/DDBJ whole genome shotgun (WGS) entry which is preliminary data.</text>
</comment>
<evidence type="ECO:0000256" key="2">
    <source>
        <dbReference type="ARBA" id="ARBA00005695"/>
    </source>
</evidence>
<sequence>MSGGVRLTRRRVLELAGAATALSATPWRIPRAAAAERRHALAVFGEARHPAGFAHFDYVNPDAPRGGELRLVPSSAAGNQNLQTFNTFNMFILRGDSPPLMELTHSGLMVRGLDEPDAVYGHIAEAVEIDGQRYAFVLRDGLTFSDGSPITSADVVYSFDVIRKHGHPAYAQPLTDNIASLEAPDPLTAVVTFKDGASNRMPPLIATYPVLCKAYYEANDFTAAKLDVPVTSGAYTVGEYGPGRYLNFERRKDYWGDALATGIGHNNFNRIRIDLYRERTLAFEAFKTGKENFREEFTSKVWATEYTFPAITRGDVIRRDFPDNRPAGAQGWFINTRREKFADKRVREALGWAFDFEWENQHLFYGAYTRTQSYFMNSDLMAEGEPSAAELALLEPFRDQVDPAVFGPAWTAPVSDGSGRDRNNLRRASDLLAEAGWERRNGQLVNAKGEPLVVEYLYPSEPTSERIWLPFANTLRTIGVEPRAVPVDATQYQLRIVNFDFDLMTQRFAFGPTPNDSIRQFFASSAANVSGSYNLPGIADPVVDAMLDAMMTAGTREGMVAAARVMDRVLRVGHYWIPQWYKAVHSVAYWDEFGIPEKKPHYEFPVETTWWSRNA</sequence>
<dbReference type="RefSeq" id="WP_111341520.1">
    <property type="nucleotide sequence ID" value="NZ_QHHQ01000001.1"/>
</dbReference>
<evidence type="ECO:0000259" key="4">
    <source>
        <dbReference type="Pfam" id="PF00496"/>
    </source>
</evidence>
<dbReference type="Gene3D" id="3.10.105.10">
    <property type="entry name" value="Dipeptide-binding Protein, Domain 3"/>
    <property type="match status" value="1"/>
</dbReference>
<dbReference type="InterPro" id="IPR030678">
    <property type="entry name" value="Peptide/Ni-bd"/>
</dbReference>
<dbReference type="GO" id="GO:1904680">
    <property type="term" value="F:peptide transmembrane transporter activity"/>
    <property type="evidence" value="ECO:0007669"/>
    <property type="project" value="TreeGrafter"/>
</dbReference>
<keyword evidence="6" id="KW-1185">Reference proteome</keyword>
<keyword evidence="3" id="KW-0732">Signal</keyword>
<protein>
    <recommendedName>
        <fullName evidence="4">Solute-binding protein family 5 domain-containing protein</fullName>
    </recommendedName>
</protein>
<dbReference type="SUPFAM" id="SSF53850">
    <property type="entry name" value="Periplasmic binding protein-like II"/>
    <property type="match status" value="1"/>
</dbReference>
<dbReference type="Pfam" id="PF00496">
    <property type="entry name" value="SBP_bac_5"/>
    <property type="match status" value="1"/>
</dbReference>
<comment type="subcellular location">
    <subcellularLocation>
        <location evidence="1">Periplasm</location>
    </subcellularLocation>
</comment>
<dbReference type="Gene3D" id="3.40.190.10">
    <property type="entry name" value="Periplasmic binding protein-like II"/>
    <property type="match status" value="1"/>
</dbReference>
<evidence type="ECO:0000313" key="5">
    <source>
        <dbReference type="EMBL" id="RAI03110.1"/>
    </source>
</evidence>
<comment type="similarity">
    <text evidence="2">Belongs to the bacterial solute-binding protein 5 family.</text>
</comment>
<dbReference type="EMBL" id="QHHQ01000001">
    <property type="protein sequence ID" value="RAI03110.1"/>
    <property type="molecule type" value="Genomic_DNA"/>
</dbReference>
<dbReference type="Proteomes" id="UP000249590">
    <property type="component" value="Unassembled WGS sequence"/>
</dbReference>
<dbReference type="InterPro" id="IPR006311">
    <property type="entry name" value="TAT_signal"/>
</dbReference>
<reference evidence="5 6" key="1">
    <citation type="submission" date="2018-05" db="EMBL/GenBank/DDBJ databases">
        <title>Acuticoccus sediminis sp. nov., isolated from deep-sea sediment of Indian Ocean.</title>
        <authorList>
            <person name="Liu X."/>
            <person name="Lai Q."/>
            <person name="Du Y."/>
            <person name="Sun F."/>
            <person name="Zhang X."/>
            <person name="Wang S."/>
            <person name="Shao Z."/>
        </authorList>
    </citation>
    <scope>NUCLEOTIDE SEQUENCE [LARGE SCALE GENOMIC DNA]</scope>
    <source>
        <strain evidence="5 6">PTG4-2</strain>
    </source>
</reference>
<dbReference type="PANTHER" id="PTHR30290">
    <property type="entry name" value="PERIPLASMIC BINDING COMPONENT OF ABC TRANSPORTER"/>
    <property type="match status" value="1"/>
</dbReference>
<dbReference type="GO" id="GO:0030288">
    <property type="term" value="C:outer membrane-bounded periplasmic space"/>
    <property type="evidence" value="ECO:0007669"/>
    <property type="project" value="TreeGrafter"/>
</dbReference>
<evidence type="ECO:0000256" key="1">
    <source>
        <dbReference type="ARBA" id="ARBA00004418"/>
    </source>
</evidence>
<dbReference type="GO" id="GO:0043190">
    <property type="term" value="C:ATP-binding cassette (ABC) transporter complex"/>
    <property type="evidence" value="ECO:0007669"/>
    <property type="project" value="InterPro"/>
</dbReference>
<dbReference type="OrthoDB" id="9803988at2"/>
<proteinExistence type="inferred from homology"/>
<dbReference type="InterPro" id="IPR000914">
    <property type="entry name" value="SBP_5_dom"/>
</dbReference>
<dbReference type="GO" id="GO:0042884">
    <property type="term" value="P:microcin transport"/>
    <property type="evidence" value="ECO:0007669"/>
    <property type="project" value="TreeGrafter"/>
</dbReference>
<dbReference type="PIRSF" id="PIRSF002741">
    <property type="entry name" value="MppA"/>
    <property type="match status" value="1"/>
</dbReference>
<dbReference type="AlphaFoldDB" id="A0A8B2NWR2"/>
<dbReference type="GO" id="GO:0015833">
    <property type="term" value="P:peptide transport"/>
    <property type="evidence" value="ECO:0007669"/>
    <property type="project" value="TreeGrafter"/>
</dbReference>
<dbReference type="CDD" id="cd08497">
    <property type="entry name" value="MbnE-like"/>
    <property type="match status" value="1"/>
</dbReference>
<gene>
    <name evidence="5" type="ORF">DLJ53_00850</name>
</gene>
<feature type="domain" description="Solute-binding protein family 5" evidence="4">
    <location>
        <begin position="119"/>
        <end position="526"/>
    </location>
</feature>